<dbReference type="EMBL" id="GL883122">
    <property type="protein sequence ID" value="EGG03788.1"/>
    <property type="molecule type" value="Genomic_DNA"/>
</dbReference>
<dbReference type="InParanoid" id="F4RV03"/>
<dbReference type="AlphaFoldDB" id="F4RV03"/>
<dbReference type="KEGG" id="mlr:MELLADRAFT_65349"/>
<keyword evidence="2" id="KW-1185">Reference proteome</keyword>
<organism evidence="2">
    <name type="scientific">Melampsora larici-populina (strain 98AG31 / pathotype 3-4-7)</name>
    <name type="common">Poplar leaf rust fungus</name>
    <dbReference type="NCBI Taxonomy" id="747676"/>
    <lineage>
        <taxon>Eukaryota</taxon>
        <taxon>Fungi</taxon>
        <taxon>Dikarya</taxon>
        <taxon>Basidiomycota</taxon>
        <taxon>Pucciniomycotina</taxon>
        <taxon>Pucciniomycetes</taxon>
        <taxon>Pucciniales</taxon>
        <taxon>Melampsoraceae</taxon>
        <taxon>Melampsora</taxon>
    </lineage>
</organism>
<proteinExistence type="predicted"/>
<name>F4RV03_MELLP</name>
<dbReference type="VEuPathDB" id="FungiDB:MELLADRAFT_65349"/>
<accession>F4RV03</accession>
<protein>
    <submittedName>
        <fullName evidence="1">Uncharacterized protein</fullName>
    </submittedName>
</protein>
<dbReference type="RefSeq" id="XP_007412902.1">
    <property type="nucleotide sequence ID" value="XM_007412840.1"/>
</dbReference>
<gene>
    <name evidence="1" type="ORF">MELLADRAFT_65349</name>
</gene>
<dbReference type="GeneID" id="18930422"/>
<evidence type="ECO:0000313" key="2">
    <source>
        <dbReference type="Proteomes" id="UP000001072"/>
    </source>
</evidence>
<reference evidence="2" key="1">
    <citation type="journal article" date="2011" name="Proc. Natl. Acad. Sci. U.S.A.">
        <title>Obligate biotrophy features unraveled by the genomic analysis of rust fungi.</title>
        <authorList>
            <person name="Duplessis S."/>
            <person name="Cuomo C.A."/>
            <person name="Lin Y.-C."/>
            <person name="Aerts A."/>
            <person name="Tisserant E."/>
            <person name="Veneault-Fourrey C."/>
            <person name="Joly D.L."/>
            <person name="Hacquard S."/>
            <person name="Amselem J."/>
            <person name="Cantarel B.L."/>
            <person name="Chiu R."/>
            <person name="Coutinho P.M."/>
            <person name="Feau N."/>
            <person name="Field M."/>
            <person name="Frey P."/>
            <person name="Gelhaye E."/>
            <person name="Goldberg J."/>
            <person name="Grabherr M.G."/>
            <person name="Kodira C.D."/>
            <person name="Kohler A."/>
            <person name="Kuees U."/>
            <person name="Lindquist E.A."/>
            <person name="Lucas S.M."/>
            <person name="Mago R."/>
            <person name="Mauceli E."/>
            <person name="Morin E."/>
            <person name="Murat C."/>
            <person name="Pangilinan J.L."/>
            <person name="Park R."/>
            <person name="Pearson M."/>
            <person name="Quesneville H."/>
            <person name="Rouhier N."/>
            <person name="Sakthikumar S."/>
            <person name="Salamov A.A."/>
            <person name="Schmutz J."/>
            <person name="Selles B."/>
            <person name="Shapiro H."/>
            <person name="Tanguay P."/>
            <person name="Tuskan G.A."/>
            <person name="Henrissat B."/>
            <person name="Van de Peer Y."/>
            <person name="Rouze P."/>
            <person name="Ellis J.G."/>
            <person name="Dodds P.N."/>
            <person name="Schein J.E."/>
            <person name="Zhong S."/>
            <person name="Hamelin R.C."/>
            <person name="Grigoriev I.V."/>
            <person name="Szabo L.J."/>
            <person name="Martin F."/>
        </authorList>
    </citation>
    <scope>NUCLEOTIDE SEQUENCE [LARGE SCALE GENOMIC DNA]</scope>
    <source>
        <strain evidence="2">98AG31 / pathotype 3-4-7</strain>
    </source>
</reference>
<dbReference type="Proteomes" id="UP000001072">
    <property type="component" value="Unassembled WGS sequence"/>
</dbReference>
<sequence>MQLDIAHRLPMRWSSIFWIGNEVGIPSCSRVARRYFQSNAIYHHQRGLAHTKLLIAEEVPKPLLKPMRAYRLEGPIITGLERQESVLLVNPDHTIAFDEAQIRCYELANKVSVTGVGRIINTARIGGPHNEFYGEMVTVLHRDWDPTTLRWVEFIATYQCDLHIVVWLDMDVLKVGNVVQFSGNIIGTSANVWVVKVTNILPFGSP</sequence>
<evidence type="ECO:0000313" key="1">
    <source>
        <dbReference type="EMBL" id="EGG03788.1"/>
    </source>
</evidence>
<dbReference type="HOGENOM" id="CLU_092867_0_0_1"/>